<name>A0ABR4ARR2_9LECA</name>
<gene>
    <name evidence="8" type="ORF">N7G274_000291</name>
</gene>
<accession>A0ABR4ARR2</accession>
<feature type="region of interest" description="Disordered" evidence="5">
    <location>
        <begin position="450"/>
        <end position="489"/>
    </location>
</feature>
<dbReference type="EMBL" id="JBEFKJ010000001">
    <property type="protein sequence ID" value="KAL2048380.1"/>
    <property type="molecule type" value="Genomic_DNA"/>
</dbReference>
<comment type="subcellular location">
    <subcellularLocation>
        <location evidence="1">Cytoplasm</location>
        <location evidence="1">P-body</location>
    </subcellularLocation>
</comment>
<evidence type="ECO:0000256" key="4">
    <source>
        <dbReference type="ARBA" id="ARBA00022490"/>
    </source>
</evidence>
<dbReference type="InterPro" id="IPR004443">
    <property type="entry name" value="YjeF_N_dom"/>
</dbReference>
<evidence type="ECO:0000313" key="9">
    <source>
        <dbReference type="Proteomes" id="UP001590950"/>
    </source>
</evidence>
<feature type="region of interest" description="Disordered" evidence="5">
    <location>
        <begin position="92"/>
        <end position="122"/>
    </location>
</feature>
<keyword evidence="9" id="KW-1185">Reference proteome</keyword>
<reference evidence="8 9" key="1">
    <citation type="submission" date="2024-09" db="EMBL/GenBank/DDBJ databases">
        <title>Rethinking Asexuality: The Enigmatic Case of Functional Sexual Genes in Lepraria (Stereocaulaceae).</title>
        <authorList>
            <person name="Doellman M."/>
            <person name="Sun Y."/>
            <person name="Barcenas-Pena A."/>
            <person name="Lumbsch H.T."/>
            <person name="Grewe F."/>
        </authorList>
    </citation>
    <scope>NUCLEOTIDE SEQUENCE [LARGE SCALE GENOMIC DNA]</scope>
    <source>
        <strain evidence="8 9">Mercado 3170</strain>
    </source>
</reference>
<keyword evidence="4" id="KW-0963">Cytoplasm</keyword>
<dbReference type="Pfam" id="PF09532">
    <property type="entry name" value="FDF"/>
    <property type="match status" value="1"/>
</dbReference>
<dbReference type="Pfam" id="PF03853">
    <property type="entry name" value="YjeF_N"/>
    <property type="match status" value="1"/>
</dbReference>
<dbReference type="Gene3D" id="3.40.50.10260">
    <property type="entry name" value="YjeF N-terminal domain"/>
    <property type="match status" value="1"/>
</dbReference>
<evidence type="ECO:0000259" key="6">
    <source>
        <dbReference type="PROSITE" id="PS51385"/>
    </source>
</evidence>
<evidence type="ECO:0000259" key="7">
    <source>
        <dbReference type="PROSITE" id="PS51512"/>
    </source>
</evidence>
<evidence type="ECO:0000313" key="8">
    <source>
        <dbReference type="EMBL" id="KAL2048380.1"/>
    </source>
</evidence>
<organism evidence="8 9">
    <name type="scientific">Stereocaulon virgatum</name>
    <dbReference type="NCBI Taxonomy" id="373712"/>
    <lineage>
        <taxon>Eukaryota</taxon>
        <taxon>Fungi</taxon>
        <taxon>Dikarya</taxon>
        <taxon>Ascomycota</taxon>
        <taxon>Pezizomycotina</taxon>
        <taxon>Lecanoromycetes</taxon>
        <taxon>OSLEUM clade</taxon>
        <taxon>Lecanoromycetidae</taxon>
        <taxon>Lecanorales</taxon>
        <taxon>Lecanorineae</taxon>
        <taxon>Stereocaulaceae</taxon>
        <taxon>Stereocaulon</taxon>
    </lineage>
</organism>
<dbReference type="SMART" id="SM01199">
    <property type="entry name" value="FDF"/>
    <property type="match status" value="1"/>
</dbReference>
<proteinExistence type="inferred from homology"/>
<feature type="domain" description="DFDF" evidence="7">
    <location>
        <begin position="320"/>
        <end position="356"/>
    </location>
</feature>
<dbReference type="InterPro" id="IPR036652">
    <property type="entry name" value="YjeF_N_dom_sf"/>
</dbReference>
<feature type="compositionally biased region" description="Polar residues" evidence="5">
    <location>
        <begin position="277"/>
        <end position="288"/>
    </location>
</feature>
<feature type="domain" description="YjeF N-terminal" evidence="6">
    <location>
        <begin position="498"/>
        <end position="731"/>
    </location>
</feature>
<protein>
    <recommendedName>
        <fullName evidence="3">Enhancer of mRNA-decapping protein 3</fullName>
    </recommendedName>
</protein>
<dbReference type="PROSITE" id="PS51512">
    <property type="entry name" value="DFDF"/>
    <property type="match status" value="1"/>
</dbReference>
<dbReference type="PANTHER" id="PTHR13612">
    <property type="entry name" value="ENHANCER OF MRNA-DECAPPING PROTEIN 3"/>
    <property type="match status" value="1"/>
</dbReference>
<sequence>MAEAFIGLSVLATLKDPPSAKVRGLVIDVADQQLTLNKVKWLASGFPQEVLIVHGSNILEIEVEAEAPKPSVRSKEGKIGLVDPAIVSYERWDAPSTRRPTDPQLNGTSSVPQPTLHSQPAAAHPTYLQYSVPSQPVIPATTERGGNVHGFGLARSQANITPSATLSGPFNDLSLNGQVHKVGLDNENFGTPKQQPTKLLREPETPLGQAANNSKRRAKNPGAKATASSQTQPLPKGNPSTTPASNQKRRNKPPKGWRQTPLLSEPVTTEERPPHSQHATINPNSSLKPASARLPRNTPDHPRERRRRYRDEEDQNGWATGEATDIQDMGDFDFEENLSKFDKRKVFDQIRQDDTTADEARLVSFNRLPTSKPGTAGGKNLHHTENVLNSTLQKMVEHSSDSELEISETMMSRTSTKRGPSKIGSALVADNHHASSSAFVADSVGMARQRSAHSRAASPRIKTDSSTTFPKTSANRPTPSFRLTSTNRSCPSISPLQMLELEQLATSELGLTEEMMTENAARSIAETAYNLSTTEDEEHPGHWSTPLVVILAGNHKTGSRAIAAARHLRNHGARVILCIIGLEREDDLLDSVRRQLKVFRNCGGQAIKQDGLLRTLRKLQAPTDLIVDALLSMHIAFDDLRTDDQASYFQLIVWANSSDAATLSLDVPSGIDASTGMLTSHDSQPLHLHAAHILSLGAPKTGLLIALERVEGAENLGLYVADIGISPSAWKKFGTRRRHGVEFGGEWVIAIQYANQGTKAKAMDDSGRWPRWL</sequence>
<dbReference type="SUPFAM" id="SSF64153">
    <property type="entry name" value="YjeF N-terminal domain-like"/>
    <property type="match status" value="1"/>
</dbReference>
<dbReference type="Proteomes" id="UP001590950">
    <property type="component" value="Unassembled WGS sequence"/>
</dbReference>
<comment type="caution">
    <text evidence="8">The sequence shown here is derived from an EMBL/GenBank/DDBJ whole genome shotgun (WGS) entry which is preliminary data.</text>
</comment>
<feature type="compositionally biased region" description="Polar residues" evidence="5">
    <location>
        <begin position="188"/>
        <end position="197"/>
    </location>
</feature>
<dbReference type="InterPro" id="IPR025762">
    <property type="entry name" value="DFDF"/>
</dbReference>
<dbReference type="PROSITE" id="PS51385">
    <property type="entry name" value="YJEF_N"/>
    <property type="match status" value="1"/>
</dbReference>
<evidence type="ECO:0000256" key="5">
    <source>
        <dbReference type="SAM" id="MobiDB-lite"/>
    </source>
</evidence>
<feature type="compositionally biased region" description="Polar residues" evidence="5">
    <location>
        <begin position="464"/>
        <end position="489"/>
    </location>
</feature>
<feature type="compositionally biased region" description="Polar residues" evidence="5">
    <location>
        <begin position="226"/>
        <end position="246"/>
    </location>
</feature>
<evidence type="ECO:0000256" key="1">
    <source>
        <dbReference type="ARBA" id="ARBA00004201"/>
    </source>
</evidence>
<comment type="similarity">
    <text evidence="2">Belongs to the EDC3 family.</text>
</comment>
<evidence type="ECO:0000256" key="2">
    <source>
        <dbReference type="ARBA" id="ARBA00006610"/>
    </source>
</evidence>
<feature type="compositionally biased region" description="Polar residues" evidence="5">
    <location>
        <begin position="103"/>
        <end position="118"/>
    </location>
</feature>
<feature type="region of interest" description="Disordered" evidence="5">
    <location>
        <begin position="184"/>
        <end position="322"/>
    </location>
</feature>
<dbReference type="InterPro" id="IPR019050">
    <property type="entry name" value="FDF_dom"/>
</dbReference>
<dbReference type="PANTHER" id="PTHR13612:SF0">
    <property type="entry name" value="ENHANCER OF MRNA-DECAPPING PROTEIN 3"/>
    <property type="match status" value="1"/>
</dbReference>
<evidence type="ECO:0000256" key="3">
    <source>
        <dbReference type="ARBA" id="ARBA00015797"/>
    </source>
</evidence>